<dbReference type="EMBL" id="JACJVR010000130">
    <property type="protein sequence ID" value="MBB6695537.1"/>
    <property type="molecule type" value="Genomic_DNA"/>
</dbReference>
<protein>
    <submittedName>
        <fullName evidence="2">DUF1801 domain-containing protein</fullName>
    </submittedName>
</protein>
<dbReference type="SUPFAM" id="SSF159888">
    <property type="entry name" value="YdhG-like"/>
    <property type="match status" value="1"/>
</dbReference>
<dbReference type="AlphaFoldDB" id="A0A841U497"/>
<name>A0A841U497_9BACL</name>
<organism evidence="2 3">
    <name type="scientific">Cohnella xylanilytica</name>
    <dbReference type="NCBI Taxonomy" id="557555"/>
    <lineage>
        <taxon>Bacteria</taxon>
        <taxon>Bacillati</taxon>
        <taxon>Bacillota</taxon>
        <taxon>Bacilli</taxon>
        <taxon>Bacillales</taxon>
        <taxon>Paenibacillaceae</taxon>
        <taxon>Cohnella</taxon>
    </lineage>
</organism>
<evidence type="ECO:0000259" key="1">
    <source>
        <dbReference type="Pfam" id="PF08818"/>
    </source>
</evidence>
<reference evidence="2 3" key="1">
    <citation type="submission" date="2020-08" db="EMBL/GenBank/DDBJ databases">
        <title>Cohnella phylogeny.</title>
        <authorList>
            <person name="Dunlap C."/>
        </authorList>
    </citation>
    <scope>NUCLEOTIDE SEQUENCE [LARGE SCALE GENOMIC DNA]</scope>
    <source>
        <strain evidence="2 3">DSM 25239</strain>
    </source>
</reference>
<feature type="domain" description="YdhG-like" evidence="1">
    <location>
        <begin position="24"/>
        <end position="127"/>
    </location>
</feature>
<keyword evidence="3" id="KW-1185">Reference proteome</keyword>
<accession>A0A841U497</accession>
<dbReference type="Proteomes" id="UP000553776">
    <property type="component" value="Unassembled WGS sequence"/>
</dbReference>
<evidence type="ECO:0000313" key="3">
    <source>
        <dbReference type="Proteomes" id="UP000553776"/>
    </source>
</evidence>
<proteinExistence type="predicted"/>
<comment type="caution">
    <text evidence="2">The sequence shown here is derived from an EMBL/GenBank/DDBJ whole genome shotgun (WGS) entry which is preliminary data.</text>
</comment>
<gene>
    <name evidence="2" type="ORF">H7B90_29520</name>
</gene>
<sequence>MKASKLSGPEQVADFLDKLVHPLKDEILEARRIILGANGEITEHIKWNAPSFLYRGEDRVTMNLQGKGFFRLVFHTGAKPAGSADGIRIPEDDAGLLEWAAKDRAILIITDRSDLDSKRAKLAAIVDGWMRATTPGEGESEDGD</sequence>
<evidence type="ECO:0000313" key="2">
    <source>
        <dbReference type="EMBL" id="MBB6695537.1"/>
    </source>
</evidence>
<dbReference type="InterPro" id="IPR014922">
    <property type="entry name" value="YdhG-like"/>
</dbReference>
<dbReference type="Pfam" id="PF08818">
    <property type="entry name" value="DUF1801"/>
    <property type="match status" value="1"/>
</dbReference>
<dbReference type="RefSeq" id="WP_185139489.1">
    <property type="nucleotide sequence ID" value="NZ_BORM01000010.1"/>
</dbReference>